<evidence type="ECO:0000313" key="2">
    <source>
        <dbReference type="EMBL" id="MDA5195101.1"/>
    </source>
</evidence>
<dbReference type="AlphaFoldDB" id="A0A9X3U0J2"/>
<evidence type="ECO:0000313" key="3">
    <source>
        <dbReference type="Proteomes" id="UP001141619"/>
    </source>
</evidence>
<feature type="signal peptide" evidence="1">
    <location>
        <begin position="1"/>
        <end position="26"/>
    </location>
</feature>
<dbReference type="Proteomes" id="UP001141619">
    <property type="component" value="Unassembled WGS sequence"/>
</dbReference>
<sequence>MTERFGRRLLGAVMALAVLSGSAAGAAETQLGNDADRMAQVTRDLQYKSVVGNQISVLSASDDGAVWAVTSAGTLMHCLFDKTQQRVRCYDREGPSKTQY</sequence>
<keyword evidence="1" id="KW-0732">Signal</keyword>
<gene>
    <name evidence="2" type="ORF">NYP16_14200</name>
</gene>
<accession>A0A9X3U0J2</accession>
<reference evidence="2" key="2">
    <citation type="journal article" date="2023" name="Syst. Appl. Microbiol.">
        <title>Govania unica gen. nov., sp. nov., a rare biosphere bacterium that represents a novel family in the class Alphaproteobacteria.</title>
        <authorList>
            <person name="Vandamme P."/>
            <person name="Peeters C."/>
            <person name="Hettiarachchi A."/>
            <person name="Cnockaert M."/>
            <person name="Carlier A."/>
        </authorList>
    </citation>
    <scope>NUCLEOTIDE SEQUENCE</scope>
    <source>
        <strain evidence="2">LMG 31809</strain>
    </source>
</reference>
<evidence type="ECO:0000256" key="1">
    <source>
        <dbReference type="SAM" id="SignalP"/>
    </source>
</evidence>
<name>A0A9X3U0J2_9PROT</name>
<comment type="caution">
    <text evidence="2">The sequence shown here is derived from an EMBL/GenBank/DDBJ whole genome shotgun (WGS) entry which is preliminary data.</text>
</comment>
<reference evidence="2" key="1">
    <citation type="submission" date="2022-08" db="EMBL/GenBank/DDBJ databases">
        <authorList>
            <person name="Vandamme P."/>
            <person name="Hettiarachchi A."/>
            <person name="Peeters C."/>
            <person name="Cnockaert M."/>
            <person name="Carlier A."/>
        </authorList>
    </citation>
    <scope>NUCLEOTIDE SEQUENCE</scope>
    <source>
        <strain evidence="2">LMG 31809</strain>
    </source>
</reference>
<proteinExistence type="predicted"/>
<organism evidence="2 3">
    <name type="scientific">Govanella unica</name>
    <dbReference type="NCBI Taxonomy" id="2975056"/>
    <lineage>
        <taxon>Bacteria</taxon>
        <taxon>Pseudomonadati</taxon>
        <taxon>Pseudomonadota</taxon>
        <taxon>Alphaproteobacteria</taxon>
        <taxon>Emcibacterales</taxon>
        <taxon>Govanellaceae</taxon>
        <taxon>Govanella</taxon>
    </lineage>
</organism>
<keyword evidence="3" id="KW-1185">Reference proteome</keyword>
<protein>
    <submittedName>
        <fullName evidence="2">Uncharacterized protein</fullName>
    </submittedName>
</protein>
<feature type="chain" id="PRO_5040946000" evidence="1">
    <location>
        <begin position="27"/>
        <end position="100"/>
    </location>
</feature>
<dbReference type="RefSeq" id="WP_274944814.1">
    <property type="nucleotide sequence ID" value="NZ_JANWOI010000005.1"/>
</dbReference>
<dbReference type="EMBL" id="JANWOI010000005">
    <property type="protein sequence ID" value="MDA5195101.1"/>
    <property type="molecule type" value="Genomic_DNA"/>
</dbReference>